<evidence type="ECO:0000313" key="1">
    <source>
        <dbReference type="EMBL" id="NGO38934.1"/>
    </source>
</evidence>
<dbReference type="SUPFAM" id="SSF101898">
    <property type="entry name" value="NHL repeat"/>
    <property type="match status" value="1"/>
</dbReference>
<dbReference type="Proteomes" id="UP000477311">
    <property type="component" value="Unassembled WGS sequence"/>
</dbReference>
<gene>
    <name evidence="1" type="ORF">G4L39_05930</name>
</gene>
<reference evidence="1 2" key="1">
    <citation type="submission" date="2020-02" db="EMBL/GenBank/DDBJ databases">
        <title>Draft genome sequence of Limisphaera ngatamarikiensis NGM72.4T, a thermophilic Verrucomicrobia grouped in subdivision 3.</title>
        <authorList>
            <person name="Carere C.R."/>
            <person name="Steen J."/>
            <person name="Hugenholtz P."/>
            <person name="Stott M.B."/>
        </authorList>
    </citation>
    <scope>NUCLEOTIDE SEQUENCE [LARGE SCALE GENOMIC DNA]</scope>
    <source>
        <strain evidence="1 2">NGM72.4</strain>
    </source>
</reference>
<sequence length="518" mass="57764">MNTEGELLRFRREDSGYVDQTSVGGKAVDMTTRSGVLYIIMETGDVQLRRTTDFDLIGSFKVPGAADVAVATNGVIWLRIGKEVRAFNPDGSPRAEVIEGLEDPSDISIAHDGRLIVCDNGTRCQVLFYNLVGAPRLEAEFGKRGGLRAGIPGVVEGEPLKLWAIRGAGTDAEGNLYVAFGKNMSIIRKYDRNRKLVWEVQSLFFVDATSILPSSEGTVIYGREEIIKYDYNAPPGQRAWKLYAVTADFDRNPEDARKDPAGMGRIREVDGHRLLFVSGMQTGPMSIFYWNTNLNGEIALDTGLRKGPGWAYWADSRANVWYTEGSQIVCEPLTGFHREGIPIYGPRKTFPIPPEFRSVERIVYDPSNDTMILTGFTHDHPDPGGAWGLVGTEIFAYDDWSKAPQPRWRTKIPFKTWPGGSAPEMIMPKCIDIAGDYLFVAYVWRGVGEGNNPPVRIYRRDNGSFVGELRPGGVVGTAHGWIDMVQAISAFKRSNGEYVILVEEDYRGKNVLYRWTPR</sequence>
<dbReference type="Gene3D" id="2.120.10.30">
    <property type="entry name" value="TolB, C-terminal domain"/>
    <property type="match status" value="1"/>
</dbReference>
<dbReference type="EMBL" id="JAAKYA010000042">
    <property type="protein sequence ID" value="NGO38934.1"/>
    <property type="molecule type" value="Genomic_DNA"/>
</dbReference>
<name>A0A6M1RU65_9BACT</name>
<comment type="caution">
    <text evidence="1">The sequence shown here is derived from an EMBL/GenBank/DDBJ whole genome shotgun (WGS) entry which is preliminary data.</text>
</comment>
<evidence type="ECO:0000313" key="2">
    <source>
        <dbReference type="Proteomes" id="UP000477311"/>
    </source>
</evidence>
<dbReference type="InterPro" id="IPR011042">
    <property type="entry name" value="6-blade_b-propeller_TolB-like"/>
</dbReference>
<organism evidence="1 2">
    <name type="scientific">Limisphaera ngatamarikiensis</name>
    <dbReference type="NCBI Taxonomy" id="1324935"/>
    <lineage>
        <taxon>Bacteria</taxon>
        <taxon>Pseudomonadati</taxon>
        <taxon>Verrucomicrobiota</taxon>
        <taxon>Verrucomicrobiia</taxon>
        <taxon>Limisphaerales</taxon>
        <taxon>Limisphaeraceae</taxon>
        <taxon>Limisphaera</taxon>
    </lineage>
</organism>
<proteinExistence type="predicted"/>
<dbReference type="AlphaFoldDB" id="A0A6M1RU65"/>
<protein>
    <submittedName>
        <fullName evidence="1">Uncharacterized protein</fullName>
    </submittedName>
</protein>
<keyword evidence="2" id="KW-1185">Reference proteome</keyword>
<accession>A0A6M1RU65</accession>
<dbReference type="RefSeq" id="WP_205880823.1">
    <property type="nucleotide sequence ID" value="NZ_JAAKYA010000042.1"/>
</dbReference>